<name>A0AAD6VHX8_9AGAR</name>
<gene>
    <name evidence="1" type="ORF">GGX14DRAFT_393455</name>
</gene>
<proteinExistence type="predicted"/>
<dbReference type="AlphaFoldDB" id="A0AAD6VHX8"/>
<dbReference type="EMBL" id="JARJCW010000023">
    <property type="protein sequence ID" value="KAJ7212556.1"/>
    <property type="molecule type" value="Genomic_DNA"/>
</dbReference>
<reference evidence="1" key="1">
    <citation type="submission" date="2023-03" db="EMBL/GenBank/DDBJ databases">
        <title>Massive genome expansion in bonnet fungi (Mycena s.s.) driven by repeated elements and novel gene families across ecological guilds.</title>
        <authorList>
            <consortium name="Lawrence Berkeley National Laboratory"/>
            <person name="Harder C.B."/>
            <person name="Miyauchi S."/>
            <person name="Viragh M."/>
            <person name="Kuo A."/>
            <person name="Thoen E."/>
            <person name="Andreopoulos B."/>
            <person name="Lu D."/>
            <person name="Skrede I."/>
            <person name="Drula E."/>
            <person name="Henrissat B."/>
            <person name="Morin E."/>
            <person name="Kohler A."/>
            <person name="Barry K."/>
            <person name="LaButti K."/>
            <person name="Morin E."/>
            <person name="Salamov A."/>
            <person name="Lipzen A."/>
            <person name="Mereny Z."/>
            <person name="Hegedus B."/>
            <person name="Baldrian P."/>
            <person name="Stursova M."/>
            <person name="Weitz H."/>
            <person name="Taylor A."/>
            <person name="Grigoriev I.V."/>
            <person name="Nagy L.G."/>
            <person name="Martin F."/>
            <person name="Kauserud H."/>
        </authorList>
    </citation>
    <scope>NUCLEOTIDE SEQUENCE</scope>
    <source>
        <strain evidence="1">9144</strain>
    </source>
</reference>
<evidence type="ECO:0000313" key="1">
    <source>
        <dbReference type="EMBL" id="KAJ7212556.1"/>
    </source>
</evidence>
<evidence type="ECO:0000313" key="2">
    <source>
        <dbReference type="Proteomes" id="UP001219525"/>
    </source>
</evidence>
<sequence length="129" mass="14485">MATNASKHSEEDQDFIDSVSTRKLMDFRAYKYSPPYVTSNPGRFPDHEWIDVPELRHFLGGASIPELSVSYSSHFPIFFRSNFSKGSSRGHKHFIGCSGYSRAFSIGHQITNIPDSVDEQILAKALTGQ</sequence>
<organism evidence="1 2">
    <name type="scientific">Mycena pura</name>
    <dbReference type="NCBI Taxonomy" id="153505"/>
    <lineage>
        <taxon>Eukaryota</taxon>
        <taxon>Fungi</taxon>
        <taxon>Dikarya</taxon>
        <taxon>Basidiomycota</taxon>
        <taxon>Agaricomycotina</taxon>
        <taxon>Agaricomycetes</taxon>
        <taxon>Agaricomycetidae</taxon>
        <taxon>Agaricales</taxon>
        <taxon>Marasmiineae</taxon>
        <taxon>Mycenaceae</taxon>
        <taxon>Mycena</taxon>
    </lineage>
</organism>
<dbReference type="Proteomes" id="UP001219525">
    <property type="component" value="Unassembled WGS sequence"/>
</dbReference>
<accession>A0AAD6VHX8</accession>
<keyword evidence="2" id="KW-1185">Reference proteome</keyword>
<comment type="caution">
    <text evidence="1">The sequence shown here is derived from an EMBL/GenBank/DDBJ whole genome shotgun (WGS) entry which is preliminary data.</text>
</comment>
<protein>
    <submittedName>
        <fullName evidence="1">Uncharacterized protein</fullName>
    </submittedName>
</protein>